<keyword evidence="1" id="KW-1133">Transmembrane helix</keyword>
<comment type="caution">
    <text evidence="2">The sequence shown here is derived from an EMBL/GenBank/DDBJ whole genome shotgun (WGS) entry which is preliminary data.</text>
</comment>
<dbReference type="EMBL" id="CAUOFW020001007">
    <property type="protein sequence ID" value="CAK9140048.1"/>
    <property type="molecule type" value="Genomic_DNA"/>
</dbReference>
<keyword evidence="1" id="KW-0812">Transmembrane</keyword>
<dbReference type="AlphaFoldDB" id="A0ABC8R5I2"/>
<feature type="transmembrane region" description="Helical" evidence="1">
    <location>
        <begin position="20"/>
        <end position="43"/>
    </location>
</feature>
<reference evidence="2 3" key="1">
    <citation type="submission" date="2024-02" db="EMBL/GenBank/DDBJ databases">
        <authorList>
            <person name="Vignale AGUSTIN F."/>
            <person name="Sosa J E."/>
            <person name="Modenutti C."/>
        </authorList>
    </citation>
    <scope>NUCLEOTIDE SEQUENCE [LARGE SCALE GENOMIC DNA]</scope>
</reference>
<proteinExistence type="predicted"/>
<feature type="transmembrane region" description="Helical" evidence="1">
    <location>
        <begin position="63"/>
        <end position="79"/>
    </location>
</feature>
<protein>
    <submittedName>
        <fullName evidence="2">Uncharacterized protein</fullName>
    </submittedName>
</protein>
<evidence type="ECO:0000313" key="2">
    <source>
        <dbReference type="EMBL" id="CAK9140048.1"/>
    </source>
</evidence>
<evidence type="ECO:0000256" key="1">
    <source>
        <dbReference type="SAM" id="Phobius"/>
    </source>
</evidence>
<dbReference type="Proteomes" id="UP001642360">
    <property type="component" value="Unassembled WGS sequence"/>
</dbReference>
<accession>A0ABC8R5I2</accession>
<name>A0ABC8R5I2_9AQUA</name>
<gene>
    <name evidence="2" type="ORF">ILEXP_LOCUS7465</name>
</gene>
<keyword evidence="3" id="KW-1185">Reference proteome</keyword>
<keyword evidence="1" id="KW-0472">Membrane</keyword>
<sequence>MLTENRNKSGILVDTSVAFWLILLLNASLVQTEMVFVLILLVWNSDARLKKNAVFKMFKFSPLLALVLNPMVATIAAIYRPGMMTLSIGTQALRNPLQAVIWLKSLPERILAFQRA</sequence>
<organism evidence="2 3">
    <name type="scientific">Ilex paraguariensis</name>
    <name type="common">yerba mate</name>
    <dbReference type="NCBI Taxonomy" id="185542"/>
    <lineage>
        <taxon>Eukaryota</taxon>
        <taxon>Viridiplantae</taxon>
        <taxon>Streptophyta</taxon>
        <taxon>Embryophyta</taxon>
        <taxon>Tracheophyta</taxon>
        <taxon>Spermatophyta</taxon>
        <taxon>Magnoliopsida</taxon>
        <taxon>eudicotyledons</taxon>
        <taxon>Gunneridae</taxon>
        <taxon>Pentapetalae</taxon>
        <taxon>asterids</taxon>
        <taxon>campanulids</taxon>
        <taxon>Aquifoliales</taxon>
        <taxon>Aquifoliaceae</taxon>
        <taxon>Ilex</taxon>
    </lineage>
</organism>
<evidence type="ECO:0000313" key="3">
    <source>
        <dbReference type="Proteomes" id="UP001642360"/>
    </source>
</evidence>